<comment type="caution">
    <text evidence="1">The sequence shown here is derived from an EMBL/GenBank/DDBJ whole genome shotgun (WGS) entry which is preliminary data.</text>
</comment>
<evidence type="ECO:0000313" key="2">
    <source>
        <dbReference type="Proteomes" id="UP001627154"/>
    </source>
</evidence>
<dbReference type="EMBL" id="JBJJXI010000071">
    <property type="protein sequence ID" value="KAL3396403.1"/>
    <property type="molecule type" value="Genomic_DNA"/>
</dbReference>
<reference evidence="1 2" key="1">
    <citation type="journal article" date="2024" name="bioRxiv">
        <title>A reference genome for Trichogramma kaykai: A tiny desert-dwelling parasitoid wasp with competing sex-ratio distorters.</title>
        <authorList>
            <person name="Culotta J."/>
            <person name="Lindsey A.R."/>
        </authorList>
    </citation>
    <scope>NUCLEOTIDE SEQUENCE [LARGE SCALE GENOMIC DNA]</scope>
    <source>
        <strain evidence="1 2">KSX58</strain>
    </source>
</reference>
<gene>
    <name evidence="1" type="ORF">TKK_009578</name>
</gene>
<protein>
    <submittedName>
        <fullName evidence="1">Uncharacterized protein</fullName>
    </submittedName>
</protein>
<evidence type="ECO:0000313" key="1">
    <source>
        <dbReference type="EMBL" id="KAL3396403.1"/>
    </source>
</evidence>
<sequence>MKIGGSSLTMYWQWVLIVFIYIIRRKLDVSSDGFWTNAIVKIAIWLTHDAILRQVQIMANDIVAIGVNRLNKQIDPVQIPFTYTNLSKMNNSRLFLSLQSLGHKFAVDEYHPHDVSLKMIKNE</sequence>
<accession>A0ABD2WTR9</accession>
<proteinExistence type="predicted"/>
<name>A0ABD2WTR9_9HYME</name>
<dbReference type="AlphaFoldDB" id="A0ABD2WTR9"/>
<keyword evidence="2" id="KW-1185">Reference proteome</keyword>
<organism evidence="1 2">
    <name type="scientific">Trichogramma kaykai</name>
    <dbReference type="NCBI Taxonomy" id="54128"/>
    <lineage>
        <taxon>Eukaryota</taxon>
        <taxon>Metazoa</taxon>
        <taxon>Ecdysozoa</taxon>
        <taxon>Arthropoda</taxon>
        <taxon>Hexapoda</taxon>
        <taxon>Insecta</taxon>
        <taxon>Pterygota</taxon>
        <taxon>Neoptera</taxon>
        <taxon>Endopterygota</taxon>
        <taxon>Hymenoptera</taxon>
        <taxon>Apocrita</taxon>
        <taxon>Proctotrupomorpha</taxon>
        <taxon>Chalcidoidea</taxon>
        <taxon>Trichogrammatidae</taxon>
        <taxon>Trichogramma</taxon>
    </lineage>
</organism>
<dbReference type="Proteomes" id="UP001627154">
    <property type="component" value="Unassembled WGS sequence"/>
</dbReference>